<dbReference type="Gene3D" id="3.30.160.60">
    <property type="entry name" value="Classic Zinc Finger"/>
    <property type="match status" value="1"/>
</dbReference>
<dbReference type="Proteomes" id="UP001590950">
    <property type="component" value="Unassembled WGS sequence"/>
</dbReference>
<dbReference type="EMBL" id="JBEFKJ010000041">
    <property type="protein sequence ID" value="KAL2037345.1"/>
    <property type="molecule type" value="Genomic_DNA"/>
</dbReference>
<gene>
    <name evidence="3" type="ORF">N7G274_009830</name>
</gene>
<feature type="domain" description="C2H2-type" evidence="2">
    <location>
        <begin position="358"/>
        <end position="388"/>
    </location>
</feature>
<feature type="region of interest" description="Disordered" evidence="1">
    <location>
        <begin position="480"/>
        <end position="534"/>
    </location>
</feature>
<sequence length="534" mass="58419">MAKVYSGASDFVRFPREESLYDTFQPQLGEHYNPLQYNPNVVSNMQQAREFSGHTNASYESYPQVSAYSTASSAYFGADSAPFEAHKGSFGHSLQRHTPSGSPSPSGSQIFDNPSSSLSSASGASAQSTASSADGSPYANPQHNLPYQGKWEPFGLGIGPEIVSGESFNFVSDLLLDDGKFAPCVDPSLIQHFDTPISHNTSTDAYPGVSHAFHHPPSQTFQPASPAPSDTSSQDSHRPGSAMFQSGTASPYLHTNSFKPYPQSLEARRLSIASSHSRNSMESPGSTYYGFDDDGKERTRCPHPDCGRPFKDLKAHMLTHQSERPEKCPIVNCAYHHKGFARKYDKNRHTLTHYKGNMVCGFCPGSGSASEKSFNRADVFKRHLTSVHGVEQNPPNSRKKSPNLVNKKTSTQAVDATGKCSTCSATFKNAQELYEHLDDCVLRVVQQEEPSEAINEQHLGGVVNDEAVRETMDRHMLPTETAISQDATNFDDDDEDGNFDDFKDESSEDNQIWPVSSNSRSGKGEITARKGNSS</sequence>
<feature type="compositionally biased region" description="Acidic residues" evidence="1">
    <location>
        <begin position="489"/>
        <end position="499"/>
    </location>
</feature>
<accession>A0ABR3ZW08</accession>
<evidence type="ECO:0000313" key="3">
    <source>
        <dbReference type="EMBL" id="KAL2037345.1"/>
    </source>
</evidence>
<feature type="domain" description="C2H2-type" evidence="2">
    <location>
        <begin position="326"/>
        <end position="353"/>
    </location>
</feature>
<feature type="domain" description="C2H2-type" evidence="2">
    <location>
        <begin position="299"/>
        <end position="320"/>
    </location>
</feature>
<feature type="compositionally biased region" description="Polar residues" evidence="1">
    <location>
        <begin position="509"/>
        <end position="521"/>
    </location>
</feature>
<feature type="compositionally biased region" description="Low complexity" evidence="1">
    <location>
        <begin position="99"/>
        <end position="108"/>
    </location>
</feature>
<proteinExistence type="predicted"/>
<evidence type="ECO:0000313" key="4">
    <source>
        <dbReference type="Proteomes" id="UP001590950"/>
    </source>
</evidence>
<feature type="compositionally biased region" description="Polar residues" evidence="1">
    <location>
        <begin position="217"/>
        <end position="234"/>
    </location>
</feature>
<feature type="domain" description="C2H2-type" evidence="2">
    <location>
        <begin position="418"/>
        <end position="438"/>
    </location>
</feature>
<keyword evidence="4" id="KW-1185">Reference proteome</keyword>
<name>A0ABR3ZW08_9LECA</name>
<feature type="region of interest" description="Disordered" evidence="1">
    <location>
        <begin position="87"/>
        <end position="144"/>
    </location>
</feature>
<feature type="region of interest" description="Disordered" evidence="1">
    <location>
        <begin position="204"/>
        <end position="257"/>
    </location>
</feature>
<comment type="caution">
    <text evidence="3">The sequence shown here is derived from an EMBL/GenBank/DDBJ whole genome shotgun (WGS) entry which is preliminary data.</text>
</comment>
<dbReference type="SMART" id="SM00355">
    <property type="entry name" value="ZnF_C2H2"/>
    <property type="match status" value="4"/>
</dbReference>
<feature type="region of interest" description="Disordered" evidence="1">
    <location>
        <begin position="272"/>
        <end position="294"/>
    </location>
</feature>
<feature type="compositionally biased region" description="Polar residues" evidence="1">
    <location>
        <begin position="243"/>
        <end position="257"/>
    </location>
</feature>
<dbReference type="InterPro" id="IPR013087">
    <property type="entry name" value="Znf_C2H2_type"/>
</dbReference>
<protein>
    <recommendedName>
        <fullName evidence="2">C2H2-type domain-containing protein</fullName>
    </recommendedName>
</protein>
<evidence type="ECO:0000256" key="1">
    <source>
        <dbReference type="SAM" id="MobiDB-lite"/>
    </source>
</evidence>
<feature type="region of interest" description="Disordered" evidence="1">
    <location>
        <begin position="387"/>
        <end position="411"/>
    </location>
</feature>
<reference evidence="3 4" key="1">
    <citation type="submission" date="2024-09" db="EMBL/GenBank/DDBJ databases">
        <title>Rethinking Asexuality: The Enigmatic Case of Functional Sexual Genes in Lepraria (Stereocaulaceae).</title>
        <authorList>
            <person name="Doellman M."/>
            <person name="Sun Y."/>
            <person name="Barcenas-Pena A."/>
            <person name="Lumbsch H.T."/>
            <person name="Grewe F."/>
        </authorList>
    </citation>
    <scope>NUCLEOTIDE SEQUENCE [LARGE SCALE GENOMIC DNA]</scope>
    <source>
        <strain evidence="3 4">Mercado 3170</strain>
    </source>
</reference>
<feature type="compositionally biased region" description="Polar residues" evidence="1">
    <location>
        <begin position="272"/>
        <end position="286"/>
    </location>
</feature>
<feature type="compositionally biased region" description="Low complexity" evidence="1">
    <location>
        <begin position="115"/>
        <end position="136"/>
    </location>
</feature>
<evidence type="ECO:0000259" key="2">
    <source>
        <dbReference type="SMART" id="SM00355"/>
    </source>
</evidence>
<organism evidence="3 4">
    <name type="scientific">Stereocaulon virgatum</name>
    <dbReference type="NCBI Taxonomy" id="373712"/>
    <lineage>
        <taxon>Eukaryota</taxon>
        <taxon>Fungi</taxon>
        <taxon>Dikarya</taxon>
        <taxon>Ascomycota</taxon>
        <taxon>Pezizomycotina</taxon>
        <taxon>Lecanoromycetes</taxon>
        <taxon>OSLEUM clade</taxon>
        <taxon>Lecanoromycetidae</taxon>
        <taxon>Lecanorales</taxon>
        <taxon>Lecanorineae</taxon>
        <taxon>Stereocaulaceae</taxon>
        <taxon>Stereocaulon</taxon>
    </lineage>
</organism>